<dbReference type="RefSeq" id="XP_025571447.1">
    <property type="nucleotide sequence ID" value="XM_025714175.1"/>
</dbReference>
<sequence length="151" mass="16438">MISPRPILESWRRSRPDVASEHVHGLFPTSGPSGHGSHVQVPSWVLPPYPSRQVSSAARVLRTLRIILVTLCGARRPRHAPRQSLTFRLCTGVSSTAIAVILHHSIGLLGVFVAGQSHHTQLPAPQCTYGLCPECRSSRQVVPSGYLTGNR</sequence>
<dbReference type="EMBL" id="KZ824466">
    <property type="protein sequence ID" value="RAK97119.1"/>
    <property type="molecule type" value="Genomic_DNA"/>
</dbReference>
<dbReference type="AlphaFoldDB" id="A0A395GNR3"/>
<dbReference type="GeneID" id="37219040"/>
<protein>
    <submittedName>
        <fullName evidence="1">Uncharacterized protein</fullName>
    </submittedName>
</protein>
<dbReference type="Proteomes" id="UP000249402">
    <property type="component" value="Unassembled WGS sequence"/>
</dbReference>
<gene>
    <name evidence="1" type="ORF">BO80DRAFT_198235</name>
</gene>
<name>A0A395GNR3_9EURO</name>
<dbReference type="OrthoDB" id="10502426at2759"/>
<organism evidence="1 2">
    <name type="scientific">Aspergillus ibericus CBS 121593</name>
    <dbReference type="NCBI Taxonomy" id="1448316"/>
    <lineage>
        <taxon>Eukaryota</taxon>
        <taxon>Fungi</taxon>
        <taxon>Dikarya</taxon>
        <taxon>Ascomycota</taxon>
        <taxon>Pezizomycotina</taxon>
        <taxon>Eurotiomycetes</taxon>
        <taxon>Eurotiomycetidae</taxon>
        <taxon>Eurotiales</taxon>
        <taxon>Aspergillaceae</taxon>
        <taxon>Aspergillus</taxon>
        <taxon>Aspergillus subgen. Circumdati</taxon>
    </lineage>
</organism>
<evidence type="ECO:0000313" key="1">
    <source>
        <dbReference type="EMBL" id="RAK97119.1"/>
    </source>
</evidence>
<evidence type="ECO:0000313" key="2">
    <source>
        <dbReference type="Proteomes" id="UP000249402"/>
    </source>
</evidence>
<dbReference type="VEuPathDB" id="FungiDB:BO80DRAFT_198235"/>
<proteinExistence type="predicted"/>
<keyword evidence="2" id="KW-1185">Reference proteome</keyword>
<reference evidence="1 2" key="1">
    <citation type="submission" date="2018-02" db="EMBL/GenBank/DDBJ databases">
        <title>The genomes of Aspergillus section Nigri reveals drivers in fungal speciation.</title>
        <authorList>
            <consortium name="DOE Joint Genome Institute"/>
            <person name="Vesth T.C."/>
            <person name="Nybo J."/>
            <person name="Theobald S."/>
            <person name="Brandl J."/>
            <person name="Frisvad J.C."/>
            <person name="Nielsen K.F."/>
            <person name="Lyhne E.K."/>
            <person name="Kogle M.E."/>
            <person name="Kuo A."/>
            <person name="Riley R."/>
            <person name="Clum A."/>
            <person name="Nolan M."/>
            <person name="Lipzen A."/>
            <person name="Salamov A."/>
            <person name="Henrissat B."/>
            <person name="Wiebenga A."/>
            <person name="De vries R.P."/>
            <person name="Grigoriev I.V."/>
            <person name="Mortensen U.H."/>
            <person name="Andersen M.R."/>
            <person name="Baker S.E."/>
        </authorList>
    </citation>
    <scope>NUCLEOTIDE SEQUENCE [LARGE SCALE GENOMIC DNA]</scope>
    <source>
        <strain evidence="1 2">CBS 121593</strain>
    </source>
</reference>
<accession>A0A395GNR3</accession>